<sequence>MVENGIRIPVEHALVKGVLDCKKDGIGDEMEHGHLFVDSDNGETNTTAAMPLACGVHQMMQNGLDHYNTQLDAPIQWGSPSALNHSMCKGGSDEIKTKVSAVQMEIPQDGACVNNYKNKLIHSNEDSASKFERKSLKPKQIQLMAGPQSSRFNTAGPSRLIGHPLNYRLRRDPGNQSVEVISTDICSSDAGIILDCSTSQISITNSERAMMFSDLHACIYYTLTVSTSGYVQTVVVQYVVV</sequence>
<accession>A0ACC2N5H3</accession>
<dbReference type="Proteomes" id="UP001239111">
    <property type="component" value="Chromosome 4"/>
</dbReference>
<proteinExistence type="predicted"/>
<name>A0ACC2N5H3_9HYME</name>
<dbReference type="EMBL" id="CM056744">
    <property type="protein sequence ID" value="KAJ8665584.1"/>
    <property type="molecule type" value="Genomic_DNA"/>
</dbReference>
<organism evidence="1 2">
    <name type="scientific">Eretmocerus hayati</name>
    <dbReference type="NCBI Taxonomy" id="131215"/>
    <lineage>
        <taxon>Eukaryota</taxon>
        <taxon>Metazoa</taxon>
        <taxon>Ecdysozoa</taxon>
        <taxon>Arthropoda</taxon>
        <taxon>Hexapoda</taxon>
        <taxon>Insecta</taxon>
        <taxon>Pterygota</taxon>
        <taxon>Neoptera</taxon>
        <taxon>Endopterygota</taxon>
        <taxon>Hymenoptera</taxon>
        <taxon>Apocrita</taxon>
        <taxon>Proctotrupomorpha</taxon>
        <taxon>Chalcidoidea</taxon>
        <taxon>Aphelinidae</taxon>
        <taxon>Aphelininae</taxon>
        <taxon>Eretmocerus</taxon>
    </lineage>
</organism>
<evidence type="ECO:0000313" key="1">
    <source>
        <dbReference type="EMBL" id="KAJ8665584.1"/>
    </source>
</evidence>
<reference evidence="1" key="1">
    <citation type="submission" date="2023-04" db="EMBL/GenBank/DDBJ databases">
        <title>A chromosome-level genome assembly of the parasitoid wasp Eretmocerus hayati.</title>
        <authorList>
            <person name="Zhong Y."/>
            <person name="Liu S."/>
            <person name="Liu Y."/>
        </authorList>
    </citation>
    <scope>NUCLEOTIDE SEQUENCE</scope>
    <source>
        <strain evidence="1">ZJU_SS_LIU_2023</strain>
    </source>
</reference>
<protein>
    <submittedName>
        <fullName evidence="1">Uncharacterized protein</fullName>
    </submittedName>
</protein>
<gene>
    <name evidence="1" type="ORF">QAD02_007246</name>
</gene>
<keyword evidence="2" id="KW-1185">Reference proteome</keyword>
<evidence type="ECO:0000313" key="2">
    <source>
        <dbReference type="Proteomes" id="UP001239111"/>
    </source>
</evidence>
<comment type="caution">
    <text evidence="1">The sequence shown here is derived from an EMBL/GenBank/DDBJ whole genome shotgun (WGS) entry which is preliminary data.</text>
</comment>